<dbReference type="GO" id="GO:0032911">
    <property type="term" value="P:negative regulation of transforming growth factor beta1 production"/>
    <property type="evidence" value="ECO:0007669"/>
    <property type="project" value="TreeGrafter"/>
</dbReference>
<feature type="transmembrane region" description="Helical" evidence="15">
    <location>
        <begin position="39"/>
        <end position="62"/>
    </location>
</feature>
<dbReference type="GO" id="GO:0030889">
    <property type="term" value="P:negative regulation of B cell proliferation"/>
    <property type="evidence" value="ECO:0007669"/>
    <property type="project" value="TreeGrafter"/>
</dbReference>
<evidence type="ECO:0000313" key="17">
    <source>
        <dbReference type="EMBL" id="CAH2318276.1"/>
    </source>
</evidence>
<evidence type="ECO:0000256" key="10">
    <source>
        <dbReference type="ARBA" id="ARBA00022859"/>
    </source>
</evidence>
<feature type="chain" id="PRO_5041973806" description="TYRO protein tyrosine kinase-binding protein" evidence="16">
    <location>
        <begin position="24"/>
        <end position="104"/>
    </location>
</feature>
<evidence type="ECO:0000256" key="14">
    <source>
        <dbReference type="ARBA" id="ARBA00031252"/>
    </source>
</evidence>
<keyword evidence="9" id="KW-0106">Calcium</keyword>
<keyword evidence="13" id="KW-1015">Disulfide bond</keyword>
<dbReference type="GO" id="GO:0005102">
    <property type="term" value="F:signaling receptor binding"/>
    <property type="evidence" value="ECO:0007669"/>
    <property type="project" value="TreeGrafter"/>
</dbReference>
<keyword evidence="18" id="KW-1185">Reference proteome</keyword>
<feature type="signal peptide" evidence="16">
    <location>
        <begin position="1"/>
        <end position="23"/>
    </location>
</feature>
<evidence type="ECO:0000256" key="13">
    <source>
        <dbReference type="ARBA" id="ARBA00023157"/>
    </source>
</evidence>
<dbReference type="GO" id="GO:0009986">
    <property type="term" value="C:cell surface"/>
    <property type="evidence" value="ECO:0007669"/>
    <property type="project" value="TreeGrafter"/>
</dbReference>
<keyword evidence="12 15" id="KW-0472">Membrane</keyword>
<dbReference type="EMBL" id="OW240921">
    <property type="protein sequence ID" value="CAH2318276.1"/>
    <property type="molecule type" value="Genomic_DNA"/>
</dbReference>
<dbReference type="InterPro" id="IPR026200">
    <property type="entry name" value="Tyrobp"/>
</dbReference>
<accession>A0AAD1T3B2</accession>
<organism evidence="17 18">
    <name type="scientific">Pelobates cultripes</name>
    <name type="common">Western spadefoot toad</name>
    <dbReference type="NCBI Taxonomy" id="61616"/>
    <lineage>
        <taxon>Eukaryota</taxon>
        <taxon>Metazoa</taxon>
        <taxon>Chordata</taxon>
        <taxon>Craniata</taxon>
        <taxon>Vertebrata</taxon>
        <taxon>Euteleostomi</taxon>
        <taxon>Amphibia</taxon>
        <taxon>Batrachia</taxon>
        <taxon>Anura</taxon>
        <taxon>Pelobatoidea</taxon>
        <taxon>Pelobatidae</taxon>
        <taxon>Pelobates</taxon>
    </lineage>
</organism>
<evidence type="ECO:0000256" key="5">
    <source>
        <dbReference type="ARBA" id="ARBA00022553"/>
    </source>
</evidence>
<gene>
    <name evidence="17" type="ORF">PECUL_23A001193</name>
</gene>
<evidence type="ECO:0000256" key="6">
    <source>
        <dbReference type="ARBA" id="ARBA00022692"/>
    </source>
</evidence>
<dbReference type="GO" id="GO:0034241">
    <property type="term" value="P:positive regulation of macrophage fusion"/>
    <property type="evidence" value="ECO:0007669"/>
    <property type="project" value="TreeGrafter"/>
</dbReference>
<keyword evidence="11 15" id="KW-1133">Transmembrane helix</keyword>
<dbReference type="AlphaFoldDB" id="A0AAD1T3B2"/>
<dbReference type="GO" id="GO:0002282">
    <property type="term" value="P:microglial cell activation involved in immune response"/>
    <property type="evidence" value="ECO:0007669"/>
    <property type="project" value="TreeGrafter"/>
</dbReference>
<dbReference type="GO" id="GO:0002283">
    <property type="term" value="P:neutrophil activation involved in immune response"/>
    <property type="evidence" value="ECO:0007669"/>
    <property type="project" value="TreeGrafter"/>
</dbReference>
<evidence type="ECO:0000256" key="8">
    <source>
        <dbReference type="ARBA" id="ARBA00022729"/>
    </source>
</evidence>
<keyword evidence="6 15" id="KW-0812">Transmembrane</keyword>
<dbReference type="PANTHER" id="PTHR17554">
    <property type="entry name" value="TYRO PROTEIN TYROSINE KINASE-BINDING PROTEIN"/>
    <property type="match status" value="1"/>
</dbReference>
<dbReference type="GO" id="GO:0032816">
    <property type="term" value="P:positive regulation of natural killer cell activation"/>
    <property type="evidence" value="ECO:0007669"/>
    <property type="project" value="TreeGrafter"/>
</dbReference>
<evidence type="ECO:0000256" key="4">
    <source>
        <dbReference type="ARBA" id="ARBA00022475"/>
    </source>
</evidence>
<keyword evidence="8 16" id="KW-0732">Signal</keyword>
<dbReference type="GO" id="GO:0046872">
    <property type="term" value="F:metal ion binding"/>
    <property type="evidence" value="ECO:0007669"/>
    <property type="project" value="UniProtKB-KW"/>
</dbReference>
<keyword evidence="7" id="KW-0479">Metal-binding</keyword>
<keyword evidence="4" id="KW-1003">Cell membrane</keyword>
<dbReference type="Proteomes" id="UP001295444">
    <property type="component" value="Chromosome 10"/>
</dbReference>
<keyword evidence="5" id="KW-0597">Phosphoprotein</keyword>
<evidence type="ECO:0000256" key="11">
    <source>
        <dbReference type="ARBA" id="ARBA00022989"/>
    </source>
</evidence>
<evidence type="ECO:0000256" key="9">
    <source>
        <dbReference type="ARBA" id="ARBA00022837"/>
    </source>
</evidence>
<evidence type="ECO:0000256" key="3">
    <source>
        <dbReference type="ARBA" id="ARBA00022356"/>
    </source>
</evidence>
<evidence type="ECO:0000256" key="15">
    <source>
        <dbReference type="SAM" id="Phobius"/>
    </source>
</evidence>
<sequence length="104" mass="11824">MKQILRHVLQTCVLWLLIGHTQSSDPDSVCNNCYHIDNVTLAGVIIGDVLLTIIIILIVYFCTKQTFQKRAASARSNYCVPRREENLHEHADQIDAVIGSHIFY</sequence>
<comment type="subcellular location">
    <subcellularLocation>
        <location evidence="1">Cell membrane</location>
        <topology evidence="1">Single-pass type I membrane protein</topology>
    </subcellularLocation>
</comment>
<dbReference type="Gene3D" id="1.10.287.770">
    <property type="entry name" value="YojJ-like"/>
    <property type="match status" value="1"/>
</dbReference>
<dbReference type="PANTHER" id="PTHR17554:SF2">
    <property type="entry name" value="TYRO PROTEIN TYROSINE KINASE-BINDING PROTEIN"/>
    <property type="match status" value="1"/>
</dbReference>
<evidence type="ECO:0000256" key="1">
    <source>
        <dbReference type="ARBA" id="ARBA00004251"/>
    </source>
</evidence>
<keyword evidence="10" id="KW-0391">Immunity</keyword>
<evidence type="ECO:0000313" key="18">
    <source>
        <dbReference type="Proteomes" id="UP001295444"/>
    </source>
</evidence>
<evidence type="ECO:0000256" key="2">
    <source>
        <dbReference type="ARBA" id="ARBA00009791"/>
    </source>
</evidence>
<dbReference type="GO" id="GO:0005886">
    <property type="term" value="C:plasma membrane"/>
    <property type="evidence" value="ECO:0007669"/>
    <property type="project" value="UniProtKB-SubCell"/>
</dbReference>
<evidence type="ECO:0000256" key="7">
    <source>
        <dbReference type="ARBA" id="ARBA00022723"/>
    </source>
</evidence>
<evidence type="ECO:0000256" key="12">
    <source>
        <dbReference type="ARBA" id="ARBA00023136"/>
    </source>
</evidence>
<comment type="similarity">
    <text evidence="2">Belongs to the TYROBP family.</text>
</comment>
<proteinExistence type="inferred from homology"/>
<protein>
    <recommendedName>
        <fullName evidence="3">TYRO protein tyrosine kinase-binding protein</fullName>
    </recommendedName>
    <alternativeName>
        <fullName evidence="14">DNAX-activation protein 12</fullName>
    </alternativeName>
</protein>
<dbReference type="GO" id="GO:1904151">
    <property type="term" value="P:positive regulation of microglial cell mediated cytotoxicity"/>
    <property type="evidence" value="ECO:0007669"/>
    <property type="project" value="TreeGrafter"/>
</dbReference>
<evidence type="ECO:0000256" key="16">
    <source>
        <dbReference type="SAM" id="SignalP"/>
    </source>
</evidence>
<reference evidence="17" key="1">
    <citation type="submission" date="2022-03" db="EMBL/GenBank/DDBJ databases">
        <authorList>
            <person name="Alioto T."/>
            <person name="Alioto T."/>
            <person name="Gomez Garrido J."/>
        </authorList>
    </citation>
    <scope>NUCLEOTIDE SEQUENCE</scope>
</reference>
<name>A0AAD1T3B2_PELCU</name>